<dbReference type="Proteomes" id="UP000223968">
    <property type="component" value="Unassembled WGS sequence"/>
</dbReference>
<sequence>MWKHLPLLLSVASSALASPSLVRRQENATTIPSVVERGINTECKKCPFSLCPNVEAYGGGDNVTLECWASGTNVNGDVTWLRTTTGCYITQWDLIEYQGDYTQALPHCGDIAEVYKKTHGKTKYYTECNIYPAIRGDHIKMYKYGIDLVLTCYTDDAEPWYKTTSNCYVSSTLLELVQGKDEIEPCGPVPFMEKKMREPDPEPEVQAKAPSFPKSDPAPTSHLARRFLYDTAVGEDEAHCYQENNNSSAIVKTYVWDEKVTPQCGTYLEGADRRTENIMLFTIDFCYVMDKLLDPNLVDSVVRSQYFPHCEDFVDEK</sequence>
<dbReference type="OrthoDB" id="2251794at2759"/>
<accession>A0A2B7WM19</accession>
<organism evidence="3 4">
    <name type="scientific">Helicocarpus griseus UAMH5409</name>
    <dbReference type="NCBI Taxonomy" id="1447875"/>
    <lineage>
        <taxon>Eukaryota</taxon>
        <taxon>Fungi</taxon>
        <taxon>Dikarya</taxon>
        <taxon>Ascomycota</taxon>
        <taxon>Pezizomycotina</taxon>
        <taxon>Eurotiomycetes</taxon>
        <taxon>Eurotiomycetidae</taxon>
        <taxon>Onygenales</taxon>
        <taxon>Ajellomycetaceae</taxon>
        <taxon>Helicocarpus</taxon>
    </lineage>
</organism>
<protein>
    <recommendedName>
        <fullName evidence="5">Ig-like domain-containing protein</fullName>
    </recommendedName>
</protein>
<dbReference type="EMBL" id="PDNB01000245">
    <property type="protein sequence ID" value="PGG97547.1"/>
    <property type="molecule type" value="Genomic_DNA"/>
</dbReference>
<name>A0A2B7WM19_9EURO</name>
<comment type="caution">
    <text evidence="3">The sequence shown here is derived from an EMBL/GenBank/DDBJ whole genome shotgun (WGS) entry which is preliminary data.</text>
</comment>
<evidence type="ECO:0000256" key="1">
    <source>
        <dbReference type="SAM" id="MobiDB-lite"/>
    </source>
</evidence>
<feature type="signal peptide" evidence="2">
    <location>
        <begin position="1"/>
        <end position="17"/>
    </location>
</feature>
<feature type="region of interest" description="Disordered" evidence="1">
    <location>
        <begin position="196"/>
        <end position="220"/>
    </location>
</feature>
<keyword evidence="4" id="KW-1185">Reference proteome</keyword>
<gene>
    <name evidence="3" type="ORF">AJ79_09162</name>
</gene>
<feature type="chain" id="PRO_5012405864" description="Ig-like domain-containing protein" evidence="2">
    <location>
        <begin position="18"/>
        <end position="317"/>
    </location>
</feature>
<evidence type="ECO:0000313" key="4">
    <source>
        <dbReference type="Proteomes" id="UP000223968"/>
    </source>
</evidence>
<evidence type="ECO:0008006" key="5">
    <source>
        <dbReference type="Google" id="ProtNLM"/>
    </source>
</evidence>
<reference evidence="3 4" key="1">
    <citation type="submission" date="2017-10" db="EMBL/GenBank/DDBJ databases">
        <title>Comparative genomics in systemic dimorphic fungi from Ajellomycetaceae.</title>
        <authorList>
            <person name="Munoz J.F."/>
            <person name="Mcewen J.G."/>
            <person name="Clay O.K."/>
            <person name="Cuomo C.A."/>
        </authorList>
    </citation>
    <scope>NUCLEOTIDE SEQUENCE [LARGE SCALE GENOMIC DNA]</scope>
    <source>
        <strain evidence="3 4">UAMH5409</strain>
    </source>
</reference>
<dbReference type="AlphaFoldDB" id="A0A2B7WM19"/>
<proteinExistence type="predicted"/>
<evidence type="ECO:0000313" key="3">
    <source>
        <dbReference type="EMBL" id="PGG97547.1"/>
    </source>
</evidence>
<evidence type="ECO:0000256" key="2">
    <source>
        <dbReference type="SAM" id="SignalP"/>
    </source>
</evidence>
<keyword evidence="2" id="KW-0732">Signal</keyword>